<reference evidence="2" key="1">
    <citation type="journal article" date="2013" name="Genetics">
        <title>The draft genome and transcriptome of Panagrellus redivivus are shaped by the harsh demands of a free-living lifestyle.</title>
        <authorList>
            <person name="Srinivasan J."/>
            <person name="Dillman A.R."/>
            <person name="Macchietto M.G."/>
            <person name="Heikkinen L."/>
            <person name="Lakso M."/>
            <person name="Fracchia K.M."/>
            <person name="Antoshechkin I."/>
            <person name="Mortazavi A."/>
            <person name="Wong G."/>
            <person name="Sternberg P.W."/>
        </authorList>
    </citation>
    <scope>NUCLEOTIDE SEQUENCE [LARGE SCALE GENOMIC DNA]</scope>
    <source>
        <strain evidence="2">MT8872</strain>
    </source>
</reference>
<accession>A0A7E4ZX58</accession>
<evidence type="ECO:0000313" key="3">
    <source>
        <dbReference type="WBParaSite" id="Pan_g2268.t1"/>
    </source>
</evidence>
<dbReference type="AlphaFoldDB" id="A0A7E4ZX58"/>
<organism evidence="2 3">
    <name type="scientific">Panagrellus redivivus</name>
    <name type="common">Microworm</name>
    <dbReference type="NCBI Taxonomy" id="6233"/>
    <lineage>
        <taxon>Eukaryota</taxon>
        <taxon>Metazoa</taxon>
        <taxon>Ecdysozoa</taxon>
        <taxon>Nematoda</taxon>
        <taxon>Chromadorea</taxon>
        <taxon>Rhabditida</taxon>
        <taxon>Tylenchina</taxon>
        <taxon>Panagrolaimomorpha</taxon>
        <taxon>Panagrolaimoidea</taxon>
        <taxon>Panagrolaimidae</taxon>
        <taxon>Panagrellus</taxon>
    </lineage>
</organism>
<keyword evidence="2" id="KW-1185">Reference proteome</keyword>
<feature type="chain" id="PRO_5028829322" evidence="1">
    <location>
        <begin position="19"/>
        <end position="181"/>
    </location>
</feature>
<keyword evidence="1" id="KW-0732">Signal</keyword>
<evidence type="ECO:0000313" key="2">
    <source>
        <dbReference type="Proteomes" id="UP000492821"/>
    </source>
</evidence>
<protein>
    <submittedName>
        <fullName evidence="3">Exported protein</fullName>
    </submittedName>
</protein>
<proteinExistence type="predicted"/>
<sequence>MKHLICLIFVLFVIAVLGSSPRHFESLLSSNAINVAVNATTVTEGMLKDRLFHSYYFVRFIAEFTCFNKTYKHPNGNRTKVKFFEDDGFFGYDEMSYDYLDDDGKLYSLVKDYDDIFHPHLDVFAEFNFKCYCEGYYQSEIAPHTRQSRNQTEAELKPYNLGKVELSDVCRWPSLFHKEGH</sequence>
<evidence type="ECO:0000256" key="1">
    <source>
        <dbReference type="SAM" id="SignalP"/>
    </source>
</evidence>
<name>A0A7E4ZX58_PANRE</name>
<dbReference type="Proteomes" id="UP000492821">
    <property type="component" value="Unassembled WGS sequence"/>
</dbReference>
<dbReference type="WBParaSite" id="Pan_g2268.t1">
    <property type="protein sequence ID" value="Pan_g2268.t1"/>
    <property type="gene ID" value="Pan_g2268"/>
</dbReference>
<feature type="signal peptide" evidence="1">
    <location>
        <begin position="1"/>
        <end position="18"/>
    </location>
</feature>
<reference evidence="3" key="2">
    <citation type="submission" date="2020-10" db="UniProtKB">
        <authorList>
            <consortium name="WormBaseParasite"/>
        </authorList>
    </citation>
    <scope>IDENTIFICATION</scope>
</reference>